<dbReference type="InterPro" id="IPR029069">
    <property type="entry name" value="HotDog_dom_sf"/>
</dbReference>
<dbReference type="RefSeq" id="WP_290706105.1">
    <property type="nucleotide sequence ID" value="NZ_BAAAVS010000012.1"/>
</dbReference>
<dbReference type="EMBL" id="BAAAVS010000012">
    <property type="protein sequence ID" value="GAA3027826.1"/>
    <property type="molecule type" value="Genomic_DNA"/>
</dbReference>
<dbReference type="Pfam" id="PF01575">
    <property type="entry name" value="MaoC_dehydratas"/>
    <property type="match status" value="1"/>
</dbReference>
<dbReference type="InterPro" id="IPR002539">
    <property type="entry name" value="MaoC-like_dom"/>
</dbReference>
<dbReference type="InterPro" id="IPR052342">
    <property type="entry name" value="MCH/BMMD"/>
</dbReference>
<feature type="domain" description="MaoC-like" evidence="2">
    <location>
        <begin position="22"/>
        <end position="138"/>
    </location>
</feature>
<dbReference type="CDD" id="cd03451">
    <property type="entry name" value="FkbR2"/>
    <property type="match status" value="1"/>
</dbReference>
<dbReference type="PANTHER" id="PTHR43664:SF1">
    <property type="entry name" value="BETA-METHYLMALYL-COA DEHYDRATASE"/>
    <property type="match status" value="1"/>
</dbReference>
<evidence type="ECO:0000256" key="1">
    <source>
        <dbReference type="ARBA" id="ARBA00005254"/>
    </source>
</evidence>
<comment type="similarity">
    <text evidence="1">Belongs to the enoyl-CoA hydratase/isomerase family.</text>
</comment>
<dbReference type="Gene3D" id="3.10.129.10">
    <property type="entry name" value="Hotdog Thioesterase"/>
    <property type="match status" value="1"/>
</dbReference>
<reference evidence="4" key="1">
    <citation type="journal article" date="2019" name="Int. J. Syst. Evol. Microbiol.">
        <title>The Global Catalogue of Microorganisms (GCM) 10K type strain sequencing project: providing services to taxonomists for standard genome sequencing and annotation.</title>
        <authorList>
            <consortium name="The Broad Institute Genomics Platform"/>
            <consortium name="The Broad Institute Genome Sequencing Center for Infectious Disease"/>
            <person name="Wu L."/>
            <person name="Ma J."/>
        </authorList>
    </citation>
    <scope>NUCLEOTIDE SEQUENCE [LARGE SCALE GENOMIC DNA]</scope>
    <source>
        <strain evidence="4">JCM 14234</strain>
    </source>
</reference>
<accession>A0ABP6L2G9</accession>
<evidence type="ECO:0000313" key="4">
    <source>
        <dbReference type="Proteomes" id="UP001501035"/>
    </source>
</evidence>
<comment type="caution">
    <text evidence="3">The sequence shown here is derived from an EMBL/GenBank/DDBJ whole genome shotgun (WGS) entry which is preliminary data.</text>
</comment>
<dbReference type="Proteomes" id="UP001501035">
    <property type="component" value="Unassembled WGS sequence"/>
</dbReference>
<dbReference type="PANTHER" id="PTHR43664">
    <property type="entry name" value="MONOAMINE OXIDASE-RELATED"/>
    <property type="match status" value="1"/>
</dbReference>
<sequence>MSDAAGAAPRITQRGLWFEEFAVGTVYEHRPGRTLTETDNVLFTTLTMNTQALHLDAAWAASQPGFDGQRLINSMLTLSTIVGLSVAQLTQGTLVANLGFTDIAFPAPMFAGDTLYAETECTGKRRSKSRPGEGVVSLTHLGRNQHGVVVARASRSTLVRLCGD</sequence>
<evidence type="ECO:0000313" key="3">
    <source>
        <dbReference type="EMBL" id="GAA3027826.1"/>
    </source>
</evidence>
<evidence type="ECO:0000259" key="2">
    <source>
        <dbReference type="Pfam" id="PF01575"/>
    </source>
</evidence>
<gene>
    <name evidence="3" type="ORF">GCM10010528_07010</name>
</gene>
<name>A0ABP6L2G9_9ACTN</name>
<keyword evidence="4" id="KW-1185">Reference proteome</keyword>
<protein>
    <submittedName>
        <fullName evidence="3">MaoC family dehydratase</fullName>
    </submittedName>
</protein>
<dbReference type="SUPFAM" id="SSF54637">
    <property type="entry name" value="Thioesterase/thiol ester dehydrase-isomerase"/>
    <property type="match status" value="1"/>
</dbReference>
<proteinExistence type="inferred from homology"/>
<organism evidence="3 4">
    <name type="scientific">Gordonia defluvii</name>
    <dbReference type="NCBI Taxonomy" id="283718"/>
    <lineage>
        <taxon>Bacteria</taxon>
        <taxon>Bacillati</taxon>
        <taxon>Actinomycetota</taxon>
        <taxon>Actinomycetes</taxon>
        <taxon>Mycobacteriales</taxon>
        <taxon>Gordoniaceae</taxon>
        <taxon>Gordonia</taxon>
    </lineage>
</organism>